<organism evidence="1 2">
    <name type="scientific">Pseudoxanthomonas broegbernensis</name>
    <dbReference type="NCBI Taxonomy" id="83619"/>
    <lineage>
        <taxon>Bacteria</taxon>
        <taxon>Pseudomonadati</taxon>
        <taxon>Pseudomonadota</taxon>
        <taxon>Gammaproteobacteria</taxon>
        <taxon>Lysobacterales</taxon>
        <taxon>Lysobacteraceae</taxon>
        <taxon>Pseudoxanthomonas</taxon>
    </lineage>
</organism>
<dbReference type="AlphaFoldDB" id="A0A7V8GM84"/>
<name>A0A7V8GM84_9GAMM</name>
<dbReference type="RefSeq" id="WP_162311121.1">
    <property type="nucleotide sequence ID" value="NZ_JACHGU010000001.1"/>
</dbReference>
<dbReference type="EMBL" id="MWIP01000007">
    <property type="protein sequence ID" value="KAF1686321.1"/>
    <property type="molecule type" value="Genomic_DNA"/>
</dbReference>
<dbReference type="Proteomes" id="UP000462066">
    <property type="component" value="Unassembled WGS sequence"/>
</dbReference>
<keyword evidence="2" id="KW-1185">Reference proteome</keyword>
<sequence length="344" mass="35487">MPHAEHVHSRCKPVAGLVLAATLLAGIGGVHASKPKTQRGAFGVAQQQVQTTGDKYFAGEDKVVVASFRVAFGQEVKASAQSSSLFGKSSASAAMHGTLSGLDNEVWQAITDAAHADFLEKLKAAGLTVLEARDVEYGAYGKLAGVSSPAALDADQGKLLMFAPTGAKLTMLPGDTGAGSAFSGFNASSAVQVWPAIIREQQAGVMSVTYYLDFLNADSSGKTQVLGGDAEVSMGQGLSVRAGSGIGYATLKGSQCKGYCPHANGSITLGQAVHSQQAYGRTEDVTKGGVNALGAVSGLLSGRGFSRKDLQIHADPERYRGISERLLGEANTALIDALRQARGD</sequence>
<evidence type="ECO:0000313" key="2">
    <source>
        <dbReference type="Proteomes" id="UP000462066"/>
    </source>
</evidence>
<accession>A0A7V8GM84</accession>
<comment type="caution">
    <text evidence="1">The sequence shown here is derived from an EMBL/GenBank/DDBJ whole genome shotgun (WGS) entry which is preliminary data.</text>
</comment>
<protein>
    <submittedName>
        <fullName evidence="1">Uncharacterized protein</fullName>
    </submittedName>
</protein>
<reference evidence="1 2" key="1">
    <citation type="submission" date="2017-10" db="EMBL/GenBank/DDBJ databases">
        <title>Whole genome sequencing of Pseudoxanthomonas broegbernensis DSM 12573(T).</title>
        <authorList>
            <person name="Kumar S."/>
            <person name="Bansal K."/>
            <person name="Kaur A."/>
            <person name="Patil P."/>
            <person name="Sharma S."/>
            <person name="Patil P.B."/>
        </authorList>
    </citation>
    <scope>NUCLEOTIDE SEQUENCE [LARGE SCALE GENOMIC DNA]</scope>
    <source>
        <strain evidence="1 2">DSM 12573</strain>
    </source>
</reference>
<proteinExistence type="predicted"/>
<gene>
    <name evidence="1" type="ORF">B1992_08850</name>
</gene>
<evidence type="ECO:0000313" key="1">
    <source>
        <dbReference type="EMBL" id="KAF1686321.1"/>
    </source>
</evidence>